<evidence type="ECO:0000256" key="1">
    <source>
        <dbReference type="PROSITE-ProRule" id="PRU00169"/>
    </source>
</evidence>
<dbReference type="Pfam" id="PF00072">
    <property type="entry name" value="Response_reg"/>
    <property type="match status" value="1"/>
</dbReference>
<evidence type="ECO:0000313" key="5">
    <source>
        <dbReference type="Proteomes" id="UP001226434"/>
    </source>
</evidence>
<dbReference type="PANTHER" id="PTHR37299:SF1">
    <property type="entry name" value="STAGE 0 SPORULATION PROTEIN A HOMOLOG"/>
    <property type="match status" value="1"/>
</dbReference>
<sequence>MKVLIIEDEDLAVKKLQKTLASVDDSAEVVGVTDSINASVKWLQSNPTPDLILMDIELADGQSFEIFERTEVKSTVIFTTSYDEFALKAFKVNSVDYLLKPIQKEDLQSALDKFSKMKALYNNAGSMTVLNVENLVKELQQKLQPKEYRKRFLVKLGQKLISIETDDIAYFYSDGRLNFFKTKDNKRFVVDYTMDELEEMLDPEKYFRISRSFFVSIESIEKIDDYFGNRLILQLTPVVDKESLVSREKVTEFKKWMGK</sequence>
<dbReference type="InterPro" id="IPR007492">
    <property type="entry name" value="LytTR_DNA-bd_dom"/>
</dbReference>
<dbReference type="InterPro" id="IPR001789">
    <property type="entry name" value="Sig_transdc_resp-reg_receiver"/>
</dbReference>
<dbReference type="SMART" id="SM00448">
    <property type="entry name" value="REC"/>
    <property type="match status" value="1"/>
</dbReference>
<protein>
    <submittedName>
        <fullName evidence="4">LytTR family DNA-binding domain-containing protein</fullName>
    </submittedName>
</protein>
<dbReference type="GO" id="GO:0003677">
    <property type="term" value="F:DNA binding"/>
    <property type="evidence" value="ECO:0007669"/>
    <property type="project" value="UniProtKB-KW"/>
</dbReference>
<organism evidence="4 5">
    <name type="scientific">Pinibacter soli</name>
    <dbReference type="NCBI Taxonomy" id="3044211"/>
    <lineage>
        <taxon>Bacteria</taxon>
        <taxon>Pseudomonadati</taxon>
        <taxon>Bacteroidota</taxon>
        <taxon>Chitinophagia</taxon>
        <taxon>Chitinophagales</taxon>
        <taxon>Chitinophagaceae</taxon>
        <taxon>Pinibacter</taxon>
    </lineage>
</organism>
<evidence type="ECO:0000259" key="2">
    <source>
        <dbReference type="PROSITE" id="PS50110"/>
    </source>
</evidence>
<dbReference type="PANTHER" id="PTHR37299">
    <property type="entry name" value="TRANSCRIPTIONAL REGULATOR-RELATED"/>
    <property type="match status" value="1"/>
</dbReference>
<name>A0ABT6R9S9_9BACT</name>
<evidence type="ECO:0000313" key="4">
    <source>
        <dbReference type="EMBL" id="MDI3319312.1"/>
    </source>
</evidence>
<dbReference type="Gene3D" id="3.40.50.2300">
    <property type="match status" value="1"/>
</dbReference>
<proteinExistence type="predicted"/>
<feature type="domain" description="Response regulatory" evidence="2">
    <location>
        <begin position="2"/>
        <end position="115"/>
    </location>
</feature>
<gene>
    <name evidence="4" type="ORF">QJ048_05985</name>
</gene>
<dbReference type="PROSITE" id="PS50110">
    <property type="entry name" value="RESPONSE_REGULATORY"/>
    <property type="match status" value="1"/>
</dbReference>
<dbReference type="RefSeq" id="WP_282333426.1">
    <property type="nucleotide sequence ID" value="NZ_JASBRG010000003.1"/>
</dbReference>
<dbReference type="InterPro" id="IPR046947">
    <property type="entry name" value="LytR-like"/>
</dbReference>
<dbReference type="Gene3D" id="2.40.50.1020">
    <property type="entry name" value="LytTr DNA-binding domain"/>
    <property type="match status" value="1"/>
</dbReference>
<dbReference type="EMBL" id="JASBRG010000003">
    <property type="protein sequence ID" value="MDI3319312.1"/>
    <property type="molecule type" value="Genomic_DNA"/>
</dbReference>
<dbReference type="PROSITE" id="PS50930">
    <property type="entry name" value="HTH_LYTTR"/>
    <property type="match status" value="1"/>
</dbReference>
<reference evidence="4 5" key="1">
    <citation type="submission" date="2023-05" db="EMBL/GenBank/DDBJ databases">
        <title>Genome sequence of Pinibacter sp. MAH-24.</title>
        <authorList>
            <person name="Huq M.A."/>
        </authorList>
    </citation>
    <scope>NUCLEOTIDE SEQUENCE [LARGE SCALE GENOMIC DNA]</scope>
    <source>
        <strain evidence="4 5">MAH-24</strain>
    </source>
</reference>
<keyword evidence="5" id="KW-1185">Reference proteome</keyword>
<accession>A0ABT6R9S9</accession>
<dbReference type="Proteomes" id="UP001226434">
    <property type="component" value="Unassembled WGS sequence"/>
</dbReference>
<keyword evidence="1" id="KW-0597">Phosphoprotein</keyword>
<dbReference type="Pfam" id="PF04397">
    <property type="entry name" value="LytTR"/>
    <property type="match status" value="1"/>
</dbReference>
<feature type="modified residue" description="4-aspartylphosphate" evidence="1">
    <location>
        <position position="55"/>
    </location>
</feature>
<dbReference type="InterPro" id="IPR011006">
    <property type="entry name" value="CheY-like_superfamily"/>
</dbReference>
<comment type="caution">
    <text evidence="4">The sequence shown here is derived from an EMBL/GenBank/DDBJ whole genome shotgun (WGS) entry which is preliminary data.</text>
</comment>
<dbReference type="SMART" id="SM00850">
    <property type="entry name" value="LytTR"/>
    <property type="match status" value="1"/>
</dbReference>
<feature type="domain" description="HTH LytTR-type" evidence="3">
    <location>
        <begin position="152"/>
        <end position="259"/>
    </location>
</feature>
<keyword evidence="4" id="KW-0238">DNA-binding</keyword>
<dbReference type="SUPFAM" id="SSF52172">
    <property type="entry name" value="CheY-like"/>
    <property type="match status" value="1"/>
</dbReference>
<evidence type="ECO:0000259" key="3">
    <source>
        <dbReference type="PROSITE" id="PS50930"/>
    </source>
</evidence>